<dbReference type="SUPFAM" id="SSF53448">
    <property type="entry name" value="Nucleotide-diphospho-sugar transferases"/>
    <property type="match status" value="1"/>
</dbReference>
<dbReference type="RefSeq" id="WP_188418257.1">
    <property type="nucleotide sequence ID" value="NZ_BMDO01000010.1"/>
</dbReference>
<keyword evidence="2" id="KW-0328">Glycosyltransferase</keyword>
<evidence type="ECO:0000256" key="3">
    <source>
        <dbReference type="ARBA" id="ARBA00022679"/>
    </source>
</evidence>
<dbReference type="Pfam" id="PF00535">
    <property type="entry name" value="Glycos_transf_2"/>
    <property type="match status" value="1"/>
</dbReference>
<dbReference type="GO" id="GO:0016757">
    <property type="term" value="F:glycosyltransferase activity"/>
    <property type="evidence" value="ECO:0007669"/>
    <property type="project" value="UniProtKB-KW"/>
</dbReference>
<dbReference type="Proteomes" id="UP000662074">
    <property type="component" value="Unassembled WGS sequence"/>
</dbReference>
<feature type="domain" description="Glycosyltransferase 2-like" evidence="4">
    <location>
        <begin position="4"/>
        <end position="111"/>
    </location>
</feature>
<dbReference type="EMBL" id="BMDO01000010">
    <property type="protein sequence ID" value="GGI52149.1"/>
    <property type="molecule type" value="Genomic_DNA"/>
</dbReference>
<accession>A0A917JBN6</accession>
<sequence>MLISIVIPTYKRNDLLQQCLQNLYISLQKVDSSLYEVIITDDSPVGEARQLVETQFPWANWLQGPKRGPAANRNFGAGKAIGEWLLFTDDDCLPQSEWMPSYINGLKQSNDLILEGKTVADRPRMRFDEVAPLNLTGKKLWSCNFAIKKAYFEQVGGFDESFPHSTMEDIDFYVRAAKGATIKFIPDALVVHPWRRRVGFKHFFKRLKSQQYYAMKHGIKGTFKFRWQRFKIFAGSIFTNLAQLTRFSMRGWYAYLDKCVFDFCMIFI</sequence>
<dbReference type="PANTHER" id="PTHR43179">
    <property type="entry name" value="RHAMNOSYLTRANSFERASE WBBL"/>
    <property type="match status" value="1"/>
</dbReference>
<dbReference type="AlphaFoldDB" id="A0A917JBN6"/>
<reference evidence="6" key="2">
    <citation type="submission" date="2020-09" db="EMBL/GenBank/DDBJ databases">
        <authorList>
            <person name="Sun Q."/>
            <person name="Sedlacek I."/>
        </authorList>
    </citation>
    <scope>NUCLEOTIDE SEQUENCE</scope>
    <source>
        <strain evidence="6">CCM 8711</strain>
    </source>
</reference>
<gene>
    <name evidence="6" type="ORF">GCM10011425_33610</name>
</gene>
<reference evidence="6" key="1">
    <citation type="journal article" date="2014" name="Int. J. Syst. Evol. Microbiol.">
        <title>Complete genome sequence of Corynebacterium casei LMG S-19264T (=DSM 44701T), isolated from a smear-ripened cheese.</title>
        <authorList>
            <consortium name="US DOE Joint Genome Institute (JGI-PGF)"/>
            <person name="Walter F."/>
            <person name="Albersmeier A."/>
            <person name="Kalinowski J."/>
            <person name="Ruckert C."/>
        </authorList>
    </citation>
    <scope>NUCLEOTIDE SEQUENCE</scope>
    <source>
        <strain evidence="6">CCM 8711</strain>
    </source>
</reference>
<proteinExistence type="inferred from homology"/>
<dbReference type="InterPro" id="IPR029044">
    <property type="entry name" value="Nucleotide-diphossugar_trans"/>
</dbReference>
<keyword evidence="7" id="KW-1185">Reference proteome</keyword>
<name>A0A917JBN6_9SPHI</name>
<evidence type="ECO:0000259" key="5">
    <source>
        <dbReference type="Pfam" id="PF10111"/>
    </source>
</evidence>
<dbReference type="Gene3D" id="3.90.550.10">
    <property type="entry name" value="Spore Coat Polysaccharide Biosynthesis Protein SpsA, Chain A"/>
    <property type="match status" value="1"/>
</dbReference>
<evidence type="ECO:0008006" key="8">
    <source>
        <dbReference type="Google" id="ProtNLM"/>
    </source>
</evidence>
<feature type="domain" description="Glycosyltransferase 2-like prokaryotic type" evidence="5">
    <location>
        <begin position="142"/>
        <end position="211"/>
    </location>
</feature>
<evidence type="ECO:0000313" key="6">
    <source>
        <dbReference type="EMBL" id="GGI52149.1"/>
    </source>
</evidence>
<comment type="caution">
    <text evidence="6">The sequence shown here is derived from an EMBL/GenBank/DDBJ whole genome shotgun (WGS) entry which is preliminary data.</text>
</comment>
<organism evidence="6 7">
    <name type="scientific">Mucilaginibacter galii</name>
    <dbReference type="NCBI Taxonomy" id="2005073"/>
    <lineage>
        <taxon>Bacteria</taxon>
        <taxon>Pseudomonadati</taxon>
        <taxon>Bacteroidota</taxon>
        <taxon>Sphingobacteriia</taxon>
        <taxon>Sphingobacteriales</taxon>
        <taxon>Sphingobacteriaceae</taxon>
        <taxon>Mucilaginibacter</taxon>
    </lineage>
</organism>
<dbReference type="InterPro" id="IPR019290">
    <property type="entry name" value="GlycosylTrfase-like_prok"/>
</dbReference>
<dbReference type="InterPro" id="IPR001173">
    <property type="entry name" value="Glyco_trans_2-like"/>
</dbReference>
<dbReference type="PANTHER" id="PTHR43179:SF12">
    <property type="entry name" value="GALACTOFURANOSYLTRANSFERASE GLFT2"/>
    <property type="match status" value="1"/>
</dbReference>
<evidence type="ECO:0000256" key="1">
    <source>
        <dbReference type="ARBA" id="ARBA00006739"/>
    </source>
</evidence>
<comment type="similarity">
    <text evidence="1">Belongs to the glycosyltransferase 2 family.</text>
</comment>
<evidence type="ECO:0000256" key="2">
    <source>
        <dbReference type="ARBA" id="ARBA00022676"/>
    </source>
</evidence>
<evidence type="ECO:0000259" key="4">
    <source>
        <dbReference type="Pfam" id="PF00535"/>
    </source>
</evidence>
<protein>
    <recommendedName>
        <fullName evidence="8">Glycosyltransferase</fullName>
    </recommendedName>
</protein>
<dbReference type="Pfam" id="PF10111">
    <property type="entry name" value="Glyco_tranf_2_2"/>
    <property type="match status" value="1"/>
</dbReference>
<evidence type="ECO:0000313" key="7">
    <source>
        <dbReference type="Proteomes" id="UP000662074"/>
    </source>
</evidence>
<keyword evidence="3" id="KW-0808">Transferase</keyword>